<sequence length="169" mass="18595">MAENLASSGSLIEERTESFLILLPNLLALLEDGGSTVVGGGGGEEAVAGSGCELELEKRRDEVKPGKLLEDGRGDRSETMRTRRRSLDAMALLHRLQAKGERHREGDWGSERERGWAREKAGLLYRPPNDVLRGRLGFSGPRPSKTHSRIWAGPLDSRILDLLARTLLS</sequence>
<dbReference type="EMBL" id="PGOL01000918">
    <property type="protein sequence ID" value="PKI62859.1"/>
    <property type="molecule type" value="Genomic_DNA"/>
</dbReference>
<name>A0A2I0K2T6_PUNGR</name>
<feature type="region of interest" description="Disordered" evidence="1">
    <location>
        <begin position="63"/>
        <end position="82"/>
    </location>
</feature>
<accession>A0A2I0K2T6</accession>
<keyword evidence="3" id="KW-1185">Reference proteome</keyword>
<evidence type="ECO:0000313" key="3">
    <source>
        <dbReference type="Proteomes" id="UP000233551"/>
    </source>
</evidence>
<dbReference type="AlphaFoldDB" id="A0A2I0K2T6"/>
<evidence type="ECO:0000256" key="1">
    <source>
        <dbReference type="SAM" id="MobiDB-lite"/>
    </source>
</evidence>
<evidence type="ECO:0000313" key="2">
    <source>
        <dbReference type="EMBL" id="PKI62859.1"/>
    </source>
</evidence>
<comment type="caution">
    <text evidence="2">The sequence shown here is derived from an EMBL/GenBank/DDBJ whole genome shotgun (WGS) entry which is preliminary data.</text>
</comment>
<gene>
    <name evidence="2" type="ORF">CRG98_016696</name>
</gene>
<protein>
    <submittedName>
        <fullName evidence="2">Uncharacterized protein</fullName>
    </submittedName>
</protein>
<reference evidence="2 3" key="1">
    <citation type="submission" date="2017-11" db="EMBL/GenBank/DDBJ databases">
        <title>De-novo sequencing of pomegranate (Punica granatum L.) genome.</title>
        <authorList>
            <person name="Akparov Z."/>
            <person name="Amiraslanov A."/>
            <person name="Hajiyeva S."/>
            <person name="Abbasov M."/>
            <person name="Kaur K."/>
            <person name="Hamwieh A."/>
            <person name="Solovyev V."/>
            <person name="Salamov A."/>
            <person name="Braich B."/>
            <person name="Kosarev P."/>
            <person name="Mahmoud A."/>
            <person name="Hajiyev E."/>
            <person name="Babayeva S."/>
            <person name="Izzatullayeva V."/>
            <person name="Mammadov A."/>
            <person name="Mammadov A."/>
            <person name="Sharifova S."/>
            <person name="Ojaghi J."/>
            <person name="Eynullazada K."/>
            <person name="Bayramov B."/>
            <person name="Abdulazimova A."/>
            <person name="Shahmuradov I."/>
        </authorList>
    </citation>
    <scope>NUCLEOTIDE SEQUENCE [LARGE SCALE GENOMIC DNA]</scope>
    <source>
        <strain evidence="3">cv. AG2017</strain>
        <tissue evidence="2">Leaf</tissue>
    </source>
</reference>
<dbReference type="Proteomes" id="UP000233551">
    <property type="component" value="Unassembled WGS sequence"/>
</dbReference>
<proteinExistence type="predicted"/>
<organism evidence="2 3">
    <name type="scientific">Punica granatum</name>
    <name type="common">Pomegranate</name>
    <dbReference type="NCBI Taxonomy" id="22663"/>
    <lineage>
        <taxon>Eukaryota</taxon>
        <taxon>Viridiplantae</taxon>
        <taxon>Streptophyta</taxon>
        <taxon>Embryophyta</taxon>
        <taxon>Tracheophyta</taxon>
        <taxon>Spermatophyta</taxon>
        <taxon>Magnoliopsida</taxon>
        <taxon>eudicotyledons</taxon>
        <taxon>Gunneridae</taxon>
        <taxon>Pentapetalae</taxon>
        <taxon>rosids</taxon>
        <taxon>malvids</taxon>
        <taxon>Myrtales</taxon>
        <taxon>Lythraceae</taxon>
        <taxon>Punica</taxon>
    </lineage>
</organism>